<proteinExistence type="predicted"/>
<keyword evidence="2" id="KW-0808">Transferase</keyword>
<sequence length="253" mass="27495">MTIDTDHPAPIRLLGLDFEARDTDAALAMLAARDEASPFAYLVTPNADHLVRLARDPARYAPLYRDAAWRLMDSRVVARAARAMGLAAPPVVPGSDLTARLLEAVVRPDDPVAVLGGGAGTVQAVARRFGLRRLVHHEPPMGFDANPVAFARAVDFVANSGARFSLLCVGSPRQEMVARAVLAKGGATGTALCVGASLLFLSGEERRAPRLVQRAGLEWAWRLARDPRRLARRYLIDDPAILALLWRERQRAL</sequence>
<organism evidence="3 4">
    <name type="scientific">Falsiroseomonas stagni DSM 19981</name>
    <dbReference type="NCBI Taxonomy" id="1123062"/>
    <lineage>
        <taxon>Bacteria</taxon>
        <taxon>Pseudomonadati</taxon>
        <taxon>Pseudomonadota</taxon>
        <taxon>Alphaproteobacteria</taxon>
        <taxon>Acetobacterales</taxon>
        <taxon>Roseomonadaceae</taxon>
        <taxon>Falsiroseomonas</taxon>
    </lineage>
</organism>
<dbReference type="GO" id="GO:0016758">
    <property type="term" value="F:hexosyltransferase activity"/>
    <property type="evidence" value="ECO:0007669"/>
    <property type="project" value="TreeGrafter"/>
</dbReference>
<dbReference type="Proteomes" id="UP000199473">
    <property type="component" value="Unassembled WGS sequence"/>
</dbReference>
<dbReference type="InterPro" id="IPR004629">
    <property type="entry name" value="WecG_TagA_CpsF"/>
</dbReference>
<evidence type="ECO:0000313" key="4">
    <source>
        <dbReference type="Proteomes" id="UP000199473"/>
    </source>
</evidence>
<keyword evidence="4" id="KW-1185">Reference proteome</keyword>
<dbReference type="AlphaFoldDB" id="A0A1I4BDC7"/>
<reference evidence="3 4" key="1">
    <citation type="submission" date="2016-10" db="EMBL/GenBank/DDBJ databases">
        <authorList>
            <person name="de Groot N.N."/>
        </authorList>
    </citation>
    <scope>NUCLEOTIDE SEQUENCE [LARGE SCALE GENOMIC DNA]</scope>
    <source>
        <strain evidence="3 4">DSM 19981</strain>
    </source>
</reference>
<evidence type="ECO:0000313" key="3">
    <source>
        <dbReference type="EMBL" id="SFK66006.1"/>
    </source>
</evidence>
<name>A0A1I4BDC7_9PROT</name>
<dbReference type="PANTHER" id="PTHR34136">
    <property type="match status" value="1"/>
</dbReference>
<dbReference type="Pfam" id="PF03808">
    <property type="entry name" value="Glyco_tran_WecG"/>
    <property type="match status" value="1"/>
</dbReference>
<dbReference type="EMBL" id="FOSQ01000005">
    <property type="protein sequence ID" value="SFK66006.1"/>
    <property type="molecule type" value="Genomic_DNA"/>
</dbReference>
<protein>
    <submittedName>
        <fullName evidence="3">Polymer biosynthesis protein, WecB/TagA/CpsF family</fullName>
    </submittedName>
</protein>
<gene>
    <name evidence="3" type="ORF">SAMN02745775_105148</name>
</gene>
<dbReference type="STRING" id="1123062.SAMN02745775_105148"/>
<keyword evidence="1" id="KW-0328">Glycosyltransferase</keyword>
<dbReference type="CDD" id="cd06533">
    <property type="entry name" value="Glyco_transf_WecG_TagA"/>
    <property type="match status" value="1"/>
</dbReference>
<dbReference type="PANTHER" id="PTHR34136:SF1">
    <property type="entry name" value="UDP-N-ACETYL-D-MANNOSAMINURONIC ACID TRANSFERASE"/>
    <property type="match status" value="1"/>
</dbReference>
<dbReference type="RefSeq" id="WP_245762099.1">
    <property type="nucleotide sequence ID" value="NZ_FOSQ01000005.1"/>
</dbReference>
<accession>A0A1I4BDC7</accession>
<evidence type="ECO:0000256" key="1">
    <source>
        <dbReference type="ARBA" id="ARBA00022676"/>
    </source>
</evidence>
<evidence type="ECO:0000256" key="2">
    <source>
        <dbReference type="ARBA" id="ARBA00022679"/>
    </source>
</evidence>